<keyword evidence="7" id="KW-0732">Signal</keyword>
<keyword evidence="4 6" id="KW-0472">Membrane</keyword>
<accession>A0A210QL84</accession>
<dbReference type="PANTHER" id="PTHR31395">
    <property type="entry name" value="SHISA"/>
    <property type="match status" value="1"/>
</dbReference>
<name>A0A210QL84_MIZYE</name>
<evidence type="ECO:0008006" key="10">
    <source>
        <dbReference type="Google" id="ProtNLM"/>
    </source>
</evidence>
<dbReference type="PANTHER" id="PTHR31395:SF23">
    <property type="entry name" value="GEO05642P1"/>
    <property type="match status" value="1"/>
</dbReference>
<protein>
    <recommendedName>
        <fullName evidence="10">Cysteine and tyrosine-rich protein 1</fullName>
    </recommendedName>
</protein>
<keyword evidence="3 6" id="KW-1133">Transmembrane helix</keyword>
<evidence type="ECO:0000256" key="7">
    <source>
        <dbReference type="SAM" id="SignalP"/>
    </source>
</evidence>
<evidence type="ECO:0000256" key="6">
    <source>
        <dbReference type="SAM" id="Phobius"/>
    </source>
</evidence>
<feature type="transmembrane region" description="Helical" evidence="6">
    <location>
        <begin position="62"/>
        <end position="83"/>
    </location>
</feature>
<keyword evidence="2 6" id="KW-0812">Transmembrane</keyword>
<evidence type="ECO:0000313" key="8">
    <source>
        <dbReference type="EMBL" id="OWF49513.1"/>
    </source>
</evidence>
<evidence type="ECO:0000256" key="4">
    <source>
        <dbReference type="ARBA" id="ARBA00023136"/>
    </source>
</evidence>
<evidence type="ECO:0000313" key="9">
    <source>
        <dbReference type="Proteomes" id="UP000242188"/>
    </source>
</evidence>
<dbReference type="InterPro" id="IPR026910">
    <property type="entry name" value="Shisa"/>
</dbReference>
<dbReference type="EMBL" id="NEDP02003088">
    <property type="protein sequence ID" value="OWF49513.1"/>
    <property type="molecule type" value="Genomic_DNA"/>
</dbReference>
<sequence length="173" mass="19040">MALEILFILLSLASVSYGWDYCYYSYYSYKYRRHETGYNYCDTSCCGYSQNRYCCSYDGTKAGAIVGGVICIAVIIGILACCLKSHYFRSRRVVRPLQSQPQVTSGNITIIQTPGMMAMPPPYSSYQSMPHALPTGPAPPYRPPSAAPPGYVLQSGDLGPTDPPPYTGPPPKY</sequence>
<feature type="signal peptide" evidence="7">
    <location>
        <begin position="1"/>
        <end position="18"/>
    </location>
</feature>
<evidence type="ECO:0000256" key="1">
    <source>
        <dbReference type="ARBA" id="ARBA00004370"/>
    </source>
</evidence>
<evidence type="ECO:0000256" key="5">
    <source>
        <dbReference type="SAM" id="MobiDB-lite"/>
    </source>
</evidence>
<evidence type="ECO:0000256" key="2">
    <source>
        <dbReference type="ARBA" id="ARBA00022692"/>
    </source>
</evidence>
<feature type="chain" id="PRO_5012962168" description="Cysteine and tyrosine-rich protein 1" evidence="7">
    <location>
        <begin position="19"/>
        <end position="173"/>
    </location>
</feature>
<feature type="compositionally biased region" description="Pro residues" evidence="5">
    <location>
        <begin position="136"/>
        <end position="147"/>
    </location>
</feature>
<dbReference type="OrthoDB" id="10541930at2759"/>
<dbReference type="AlphaFoldDB" id="A0A210QL84"/>
<reference evidence="8 9" key="1">
    <citation type="journal article" date="2017" name="Nat. Ecol. Evol.">
        <title>Scallop genome provides insights into evolution of bilaterian karyotype and development.</title>
        <authorList>
            <person name="Wang S."/>
            <person name="Zhang J."/>
            <person name="Jiao W."/>
            <person name="Li J."/>
            <person name="Xun X."/>
            <person name="Sun Y."/>
            <person name="Guo X."/>
            <person name="Huan P."/>
            <person name="Dong B."/>
            <person name="Zhang L."/>
            <person name="Hu X."/>
            <person name="Sun X."/>
            <person name="Wang J."/>
            <person name="Zhao C."/>
            <person name="Wang Y."/>
            <person name="Wang D."/>
            <person name="Huang X."/>
            <person name="Wang R."/>
            <person name="Lv J."/>
            <person name="Li Y."/>
            <person name="Zhang Z."/>
            <person name="Liu B."/>
            <person name="Lu W."/>
            <person name="Hui Y."/>
            <person name="Liang J."/>
            <person name="Zhou Z."/>
            <person name="Hou R."/>
            <person name="Li X."/>
            <person name="Liu Y."/>
            <person name="Li H."/>
            <person name="Ning X."/>
            <person name="Lin Y."/>
            <person name="Zhao L."/>
            <person name="Xing Q."/>
            <person name="Dou J."/>
            <person name="Li Y."/>
            <person name="Mao J."/>
            <person name="Guo H."/>
            <person name="Dou H."/>
            <person name="Li T."/>
            <person name="Mu C."/>
            <person name="Jiang W."/>
            <person name="Fu Q."/>
            <person name="Fu X."/>
            <person name="Miao Y."/>
            <person name="Liu J."/>
            <person name="Yu Q."/>
            <person name="Li R."/>
            <person name="Liao H."/>
            <person name="Li X."/>
            <person name="Kong Y."/>
            <person name="Jiang Z."/>
            <person name="Chourrout D."/>
            <person name="Li R."/>
            <person name="Bao Z."/>
        </authorList>
    </citation>
    <scope>NUCLEOTIDE SEQUENCE [LARGE SCALE GENOMIC DNA]</scope>
    <source>
        <strain evidence="8 9">PY_sf001</strain>
    </source>
</reference>
<feature type="compositionally biased region" description="Pro residues" evidence="5">
    <location>
        <begin position="161"/>
        <end position="173"/>
    </location>
</feature>
<organism evidence="8 9">
    <name type="scientific">Mizuhopecten yessoensis</name>
    <name type="common">Japanese scallop</name>
    <name type="synonym">Patinopecten yessoensis</name>
    <dbReference type="NCBI Taxonomy" id="6573"/>
    <lineage>
        <taxon>Eukaryota</taxon>
        <taxon>Metazoa</taxon>
        <taxon>Spiralia</taxon>
        <taxon>Lophotrochozoa</taxon>
        <taxon>Mollusca</taxon>
        <taxon>Bivalvia</taxon>
        <taxon>Autobranchia</taxon>
        <taxon>Pteriomorphia</taxon>
        <taxon>Pectinida</taxon>
        <taxon>Pectinoidea</taxon>
        <taxon>Pectinidae</taxon>
        <taxon>Mizuhopecten</taxon>
    </lineage>
</organism>
<dbReference type="Proteomes" id="UP000242188">
    <property type="component" value="Unassembled WGS sequence"/>
</dbReference>
<dbReference type="GO" id="GO:0016020">
    <property type="term" value="C:membrane"/>
    <property type="evidence" value="ECO:0007669"/>
    <property type="project" value="UniProtKB-SubCell"/>
</dbReference>
<proteinExistence type="predicted"/>
<comment type="subcellular location">
    <subcellularLocation>
        <location evidence="1">Membrane</location>
    </subcellularLocation>
</comment>
<gene>
    <name evidence="8" type="ORF">KP79_PYT17503</name>
</gene>
<keyword evidence="9" id="KW-1185">Reference proteome</keyword>
<feature type="region of interest" description="Disordered" evidence="5">
    <location>
        <begin position="129"/>
        <end position="173"/>
    </location>
</feature>
<comment type="caution">
    <text evidence="8">The sequence shown here is derived from an EMBL/GenBank/DDBJ whole genome shotgun (WGS) entry which is preliminary data.</text>
</comment>
<evidence type="ECO:0000256" key="3">
    <source>
        <dbReference type="ARBA" id="ARBA00022989"/>
    </source>
</evidence>